<evidence type="ECO:0000256" key="4">
    <source>
        <dbReference type="ARBA" id="ARBA00023136"/>
    </source>
</evidence>
<reference evidence="7 8" key="1">
    <citation type="submission" date="2017-08" db="EMBL/GenBank/DDBJ databases">
        <title>Infants hospitalized years apart are colonized by the same room-sourced microbial strains.</title>
        <authorList>
            <person name="Brooks B."/>
            <person name="Olm M.R."/>
            <person name="Firek B.A."/>
            <person name="Baker R."/>
            <person name="Thomas B.C."/>
            <person name="Morowitz M.J."/>
            <person name="Banfield J.F."/>
        </authorList>
    </citation>
    <scope>NUCLEOTIDE SEQUENCE [LARGE SCALE GENOMIC DNA]</scope>
    <source>
        <strain evidence="7">S2_003_000_R1_3</strain>
    </source>
</reference>
<feature type="transmembrane region" description="Helical" evidence="5">
    <location>
        <begin position="195"/>
        <end position="214"/>
    </location>
</feature>
<keyword evidence="4 5" id="KW-0472">Membrane</keyword>
<feature type="transmembrane region" description="Helical" evidence="5">
    <location>
        <begin position="278"/>
        <end position="301"/>
    </location>
</feature>
<feature type="transmembrane region" description="Helical" evidence="5">
    <location>
        <begin position="341"/>
        <end position="359"/>
    </location>
</feature>
<evidence type="ECO:0000256" key="3">
    <source>
        <dbReference type="ARBA" id="ARBA00022989"/>
    </source>
</evidence>
<comment type="subcellular location">
    <subcellularLocation>
        <location evidence="1">Cell membrane</location>
        <topology evidence="1">Multi-pass membrane protein</topology>
    </subcellularLocation>
</comment>
<feature type="transmembrane region" description="Helical" evidence="5">
    <location>
        <begin position="160"/>
        <end position="183"/>
    </location>
</feature>
<dbReference type="GO" id="GO:0005886">
    <property type="term" value="C:plasma membrane"/>
    <property type="evidence" value="ECO:0007669"/>
    <property type="project" value="UniProtKB-SubCell"/>
</dbReference>
<organism evidence="7 8">
    <name type="scientific">Corynebacterium kroppenstedtii</name>
    <dbReference type="NCBI Taxonomy" id="161879"/>
    <lineage>
        <taxon>Bacteria</taxon>
        <taxon>Bacillati</taxon>
        <taxon>Actinomycetota</taxon>
        <taxon>Actinomycetes</taxon>
        <taxon>Mycobacteriales</taxon>
        <taxon>Corynebacteriaceae</taxon>
        <taxon>Corynebacterium</taxon>
    </lineage>
</organism>
<dbReference type="PANTHER" id="PTHR23508:SF10">
    <property type="entry name" value="CARBOXYLIC ACID TRANSPORTER PROTEIN HOMOLOG"/>
    <property type="match status" value="1"/>
</dbReference>
<comment type="caution">
    <text evidence="7">The sequence shown here is derived from an EMBL/GenBank/DDBJ whole genome shotgun (WGS) entry which is preliminary data.</text>
</comment>
<name>A0A2W5SWA8_9CORY</name>
<protein>
    <submittedName>
        <fullName evidence="7">MFS transporter</fullName>
    </submittedName>
</protein>
<feature type="transmembrane region" description="Helical" evidence="5">
    <location>
        <begin position="69"/>
        <end position="91"/>
    </location>
</feature>
<dbReference type="CDD" id="cd17316">
    <property type="entry name" value="MFS_SV2_like"/>
    <property type="match status" value="1"/>
</dbReference>
<evidence type="ECO:0000313" key="8">
    <source>
        <dbReference type="Proteomes" id="UP000249432"/>
    </source>
</evidence>
<feature type="transmembrane region" description="Helical" evidence="5">
    <location>
        <begin position="365"/>
        <end position="388"/>
    </location>
</feature>
<dbReference type="Gene3D" id="1.20.1250.20">
    <property type="entry name" value="MFS general substrate transporter like domains"/>
    <property type="match status" value="1"/>
</dbReference>
<evidence type="ECO:0000256" key="5">
    <source>
        <dbReference type="SAM" id="Phobius"/>
    </source>
</evidence>
<sequence length="464" mass="50644">MSRSRPSSSDYTTSKDSPSVAARMDRLPVVRSHKLITIVIGLGVFFDQYENFLAPIMSTVLKKHFDLSGTQLSLVLASAFLGQFVGALWMGRLADRIGRQRTFIINLLVYSLASIVCGLAPHSSVLILARFVAGIGIGGEYALADSYLADILPSKVRGRYIVWAYTVSFFGVPLSGFLARWLVPLEPLGFDGWRWMFIIGGVGGLVVWTIRSFLPESPVWLETHGRSDEAEKIVRRFEDEARRGGNILTEPDTRVRPVQQKNVQFSEVFAPAVRKRTLVVSIMSVLQVFGYYGFGTIATLALAAKGFDVVDSLAYTAVTYIGYPVGSLLMVPLVDRFERKHLIVATAIMIGVFGLVFGFSPTPAIVMIAGGLFTASSNMFSGVYHTYLAENFPTRIRGTAAGFAYSLSKISAGVMPFILLPILHSAGPGTVFTVVAIAMVIMMIDIGVFGVRTTGRNADIEDHL</sequence>
<dbReference type="PROSITE" id="PS50850">
    <property type="entry name" value="MFS"/>
    <property type="match status" value="1"/>
</dbReference>
<feature type="transmembrane region" description="Helical" evidence="5">
    <location>
        <begin position="313"/>
        <end position="334"/>
    </location>
</feature>
<dbReference type="EMBL" id="QFRA01000027">
    <property type="protein sequence ID" value="PZR03836.1"/>
    <property type="molecule type" value="Genomic_DNA"/>
</dbReference>
<keyword evidence="3 5" id="KW-1133">Transmembrane helix</keyword>
<dbReference type="InterPro" id="IPR020846">
    <property type="entry name" value="MFS_dom"/>
</dbReference>
<feature type="transmembrane region" description="Helical" evidence="5">
    <location>
        <begin position="32"/>
        <end position="49"/>
    </location>
</feature>
<dbReference type="Pfam" id="PF00083">
    <property type="entry name" value="Sugar_tr"/>
    <property type="match status" value="1"/>
</dbReference>
<feature type="transmembrane region" description="Helical" evidence="5">
    <location>
        <begin position="429"/>
        <end position="451"/>
    </location>
</feature>
<proteinExistence type="predicted"/>
<accession>A0A2W5SWA8</accession>
<dbReference type="InterPro" id="IPR005828">
    <property type="entry name" value="MFS_sugar_transport-like"/>
</dbReference>
<dbReference type="InterPro" id="IPR036259">
    <property type="entry name" value="MFS_trans_sf"/>
</dbReference>
<dbReference type="Proteomes" id="UP000249432">
    <property type="component" value="Unassembled WGS sequence"/>
</dbReference>
<dbReference type="PANTHER" id="PTHR23508">
    <property type="entry name" value="CARBOXYLIC ACID TRANSPORTER PROTEIN HOMOLOG"/>
    <property type="match status" value="1"/>
</dbReference>
<dbReference type="RefSeq" id="WP_303735346.1">
    <property type="nucleotide sequence ID" value="NZ_CAKZHK010000009.1"/>
</dbReference>
<dbReference type="AlphaFoldDB" id="A0A2W5SWA8"/>
<dbReference type="SUPFAM" id="SSF103473">
    <property type="entry name" value="MFS general substrate transporter"/>
    <property type="match status" value="1"/>
</dbReference>
<feature type="transmembrane region" description="Helical" evidence="5">
    <location>
        <begin position="127"/>
        <end position="148"/>
    </location>
</feature>
<gene>
    <name evidence="7" type="ORF">DI525_08815</name>
</gene>
<feature type="transmembrane region" description="Helical" evidence="5">
    <location>
        <begin position="400"/>
        <end position="423"/>
    </location>
</feature>
<feature type="transmembrane region" description="Helical" evidence="5">
    <location>
        <begin position="103"/>
        <end position="121"/>
    </location>
</feature>
<evidence type="ECO:0000259" key="6">
    <source>
        <dbReference type="PROSITE" id="PS50850"/>
    </source>
</evidence>
<feature type="domain" description="Major facilitator superfamily (MFS) profile" evidence="6">
    <location>
        <begin position="36"/>
        <end position="454"/>
    </location>
</feature>
<keyword evidence="2 5" id="KW-0812">Transmembrane</keyword>
<evidence type="ECO:0000256" key="2">
    <source>
        <dbReference type="ARBA" id="ARBA00022692"/>
    </source>
</evidence>
<dbReference type="GO" id="GO:0046943">
    <property type="term" value="F:carboxylic acid transmembrane transporter activity"/>
    <property type="evidence" value="ECO:0007669"/>
    <property type="project" value="TreeGrafter"/>
</dbReference>
<evidence type="ECO:0000313" key="7">
    <source>
        <dbReference type="EMBL" id="PZR03836.1"/>
    </source>
</evidence>
<evidence type="ECO:0000256" key="1">
    <source>
        <dbReference type="ARBA" id="ARBA00004651"/>
    </source>
</evidence>